<feature type="signal peptide" evidence="1">
    <location>
        <begin position="1"/>
        <end position="24"/>
    </location>
</feature>
<evidence type="ECO:0000313" key="3">
    <source>
        <dbReference type="Proteomes" id="UP001500567"/>
    </source>
</evidence>
<dbReference type="Proteomes" id="UP001500567">
    <property type="component" value="Unassembled WGS sequence"/>
</dbReference>
<dbReference type="EMBL" id="BAABDJ010000015">
    <property type="protein sequence ID" value="GAA4007114.1"/>
    <property type="molecule type" value="Genomic_DNA"/>
</dbReference>
<dbReference type="RefSeq" id="WP_345072577.1">
    <property type="nucleotide sequence ID" value="NZ_BAABDJ010000015.1"/>
</dbReference>
<evidence type="ECO:0008006" key="4">
    <source>
        <dbReference type="Google" id="ProtNLM"/>
    </source>
</evidence>
<comment type="caution">
    <text evidence="2">The sequence shown here is derived from an EMBL/GenBank/DDBJ whole genome shotgun (WGS) entry which is preliminary data.</text>
</comment>
<keyword evidence="1" id="KW-0732">Signal</keyword>
<feature type="chain" id="PRO_5045160697" description="DUF4136 domain-containing protein" evidence="1">
    <location>
        <begin position="25"/>
        <end position="268"/>
    </location>
</feature>
<organism evidence="2 3">
    <name type="scientific">Hymenobacter fastidiosus</name>
    <dbReference type="NCBI Taxonomy" id="486264"/>
    <lineage>
        <taxon>Bacteria</taxon>
        <taxon>Pseudomonadati</taxon>
        <taxon>Bacteroidota</taxon>
        <taxon>Cytophagia</taxon>
        <taxon>Cytophagales</taxon>
        <taxon>Hymenobacteraceae</taxon>
        <taxon>Hymenobacter</taxon>
    </lineage>
</organism>
<name>A0ABP7S673_9BACT</name>
<evidence type="ECO:0000256" key="1">
    <source>
        <dbReference type="SAM" id="SignalP"/>
    </source>
</evidence>
<proteinExistence type="predicted"/>
<sequence length="268" mass="30315">MKTHHFPFLSLLAGLLMLPGAARAQRNTYVQQFAGSTVLLANGDTLQGPLALHHAQDVVLITLPDNSVSTLSAVAVQSFAVKGEKAQRRSSFNDFYDARQGYYYGNPYYNDIAPRQRRERVDTSLVRVYRTYRWNHDNDYSDFKSPGFFEQLSRGPQVLLRREIQVERSVNNAPGAYGYGAGYGGIPRYAGTYTEIQDKFYLGTPNGTVVPLRNPRKDVLAVFRSQARQLEQYARENKLSFTEPRDLAFIVNYANYLQKPKPAEVVGD</sequence>
<protein>
    <recommendedName>
        <fullName evidence="4">DUF4136 domain-containing protein</fullName>
    </recommendedName>
</protein>
<reference evidence="3" key="1">
    <citation type="journal article" date="2019" name="Int. J. Syst. Evol. Microbiol.">
        <title>The Global Catalogue of Microorganisms (GCM) 10K type strain sequencing project: providing services to taxonomists for standard genome sequencing and annotation.</title>
        <authorList>
            <consortium name="The Broad Institute Genomics Platform"/>
            <consortium name="The Broad Institute Genome Sequencing Center for Infectious Disease"/>
            <person name="Wu L."/>
            <person name="Ma J."/>
        </authorList>
    </citation>
    <scope>NUCLEOTIDE SEQUENCE [LARGE SCALE GENOMIC DNA]</scope>
    <source>
        <strain evidence="3">JCM 17224</strain>
    </source>
</reference>
<evidence type="ECO:0000313" key="2">
    <source>
        <dbReference type="EMBL" id="GAA4007114.1"/>
    </source>
</evidence>
<keyword evidence="3" id="KW-1185">Reference proteome</keyword>
<accession>A0ABP7S673</accession>
<gene>
    <name evidence="2" type="ORF">GCM10022408_18750</name>
</gene>